<keyword evidence="2" id="KW-0238">DNA-binding</keyword>
<dbReference type="GO" id="GO:0043565">
    <property type="term" value="F:sequence-specific DNA binding"/>
    <property type="evidence" value="ECO:0007669"/>
    <property type="project" value="InterPro"/>
</dbReference>
<evidence type="ECO:0000256" key="1">
    <source>
        <dbReference type="ARBA" id="ARBA00023015"/>
    </source>
</evidence>
<dbReference type="Gene3D" id="3.30.70.920">
    <property type="match status" value="1"/>
</dbReference>
<dbReference type="Pfam" id="PF13412">
    <property type="entry name" value="HTH_24"/>
    <property type="match status" value="1"/>
</dbReference>
<protein>
    <recommendedName>
        <fullName evidence="4">HTH asnC-type domain-containing protein</fullName>
    </recommendedName>
</protein>
<organism evidence="5">
    <name type="scientific">marine metagenome</name>
    <dbReference type="NCBI Taxonomy" id="408172"/>
    <lineage>
        <taxon>unclassified sequences</taxon>
        <taxon>metagenomes</taxon>
        <taxon>ecological metagenomes</taxon>
    </lineage>
</organism>
<evidence type="ECO:0000256" key="3">
    <source>
        <dbReference type="ARBA" id="ARBA00023163"/>
    </source>
</evidence>
<proteinExistence type="predicted"/>
<sequence length="148" mass="16678">MNLKSKDIELLRCLNQNGKASQRELAASTGVALGTVSNHIKSLEKEKIIRGYFADIDPEKIGFTLTSIINLRITKGKIMDLQATIAKHPRVFGVYDVTGEWDSLILARFRDREEMDSFIKTTLSQKNIERTSTSLVLNTAKEEPRVLL</sequence>
<evidence type="ECO:0000256" key="2">
    <source>
        <dbReference type="ARBA" id="ARBA00023125"/>
    </source>
</evidence>
<dbReference type="PANTHER" id="PTHR30154:SF34">
    <property type="entry name" value="TRANSCRIPTIONAL REGULATOR AZLB"/>
    <property type="match status" value="1"/>
</dbReference>
<dbReference type="EMBL" id="UINC01092541">
    <property type="protein sequence ID" value="SVC46209.1"/>
    <property type="molecule type" value="Genomic_DNA"/>
</dbReference>
<dbReference type="PRINTS" id="PR00033">
    <property type="entry name" value="HTHASNC"/>
</dbReference>
<evidence type="ECO:0000313" key="5">
    <source>
        <dbReference type="EMBL" id="SVC46209.1"/>
    </source>
</evidence>
<dbReference type="SUPFAM" id="SSF46785">
    <property type="entry name" value="Winged helix' DNA-binding domain"/>
    <property type="match status" value="1"/>
</dbReference>
<dbReference type="PROSITE" id="PS50956">
    <property type="entry name" value="HTH_ASNC_2"/>
    <property type="match status" value="1"/>
</dbReference>
<dbReference type="InterPro" id="IPR036390">
    <property type="entry name" value="WH_DNA-bd_sf"/>
</dbReference>
<evidence type="ECO:0000259" key="4">
    <source>
        <dbReference type="PROSITE" id="PS50956"/>
    </source>
</evidence>
<dbReference type="GO" id="GO:0043200">
    <property type="term" value="P:response to amino acid"/>
    <property type="evidence" value="ECO:0007669"/>
    <property type="project" value="TreeGrafter"/>
</dbReference>
<accession>A0A382MBF0</accession>
<name>A0A382MBF0_9ZZZZ</name>
<dbReference type="InterPro" id="IPR011008">
    <property type="entry name" value="Dimeric_a/b-barrel"/>
</dbReference>
<dbReference type="Pfam" id="PF01037">
    <property type="entry name" value="AsnC_trans_reg"/>
    <property type="match status" value="1"/>
</dbReference>
<dbReference type="SUPFAM" id="SSF54909">
    <property type="entry name" value="Dimeric alpha+beta barrel"/>
    <property type="match status" value="1"/>
</dbReference>
<gene>
    <name evidence="5" type="ORF">METZ01_LOCUS299063</name>
</gene>
<dbReference type="InterPro" id="IPR019887">
    <property type="entry name" value="Tscrpt_reg_AsnC/Lrp_C"/>
</dbReference>
<dbReference type="InterPro" id="IPR036388">
    <property type="entry name" value="WH-like_DNA-bd_sf"/>
</dbReference>
<dbReference type="PANTHER" id="PTHR30154">
    <property type="entry name" value="LEUCINE-RESPONSIVE REGULATORY PROTEIN"/>
    <property type="match status" value="1"/>
</dbReference>
<reference evidence="5" key="1">
    <citation type="submission" date="2018-05" db="EMBL/GenBank/DDBJ databases">
        <authorList>
            <person name="Lanie J.A."/>
            <person name="Ng W.-L."/>
            <person name="Kazmierczak K.M."/>
            <person name="Andrzejewski T.M."/>
            <person name="Davidsen T.M."/>
            <person name="Wayne K.J."/>
            <person name="Tettelin H."/>
            <person name="Glass J.I."/>
            <person name="Rusch D."/>
            <person name="Podicherti R."/>
            <person name="Tsui H.-C.T."/>
            <person name="Winkler M.E."/>
        </authorList>
    </citation>
    <scope>NUCLEOTIDE SEQUENCE</scope>
</reference>
<dbReference type="GO" id="GO:0005829">
    <property type="term" value="C:cytosol"/>
    <property type="evidence" value="ECO:0007669"/>
    <property type="project" value="TreeGrafter"/>
</dbReference>
<dbReference type="InterPro" id="IPR019888">
    <property type="entry name" value="Tscrpt_reg_AsnC-like"/>
</dbReference>
<dbReference type="AlphaFoldDB" id="A0A382MBF0"/>
<feature type="domain" description="HTH asnC-type" evidence="4">
    <location>
        <begin position="6"/>
        <end position="64"/>
    </location>
</feature>
<dbReference type="InterPro" id="IPR000485">
    <property type="entry name" value="AsnC-type_HTH_dom"/>
</dbReference>
<dbReference type="Gene3D" id="1.10.10.10">
    <property type="entry name" value="Winged helix-like DNA-binding domain superfamily/Winged helix DNA-binding domain"/>
    <property type="match status" value="1"/>
</dbReference>
<keyword evidence="3" id="KW-0804">Transcription</keyword>
<dbReference type="SMART" id="SM00344">
    <property type="entry name" value="HTH_ASNC"/>
    <property type="match status" value="1"/>
</dbReference>
<keyword evidence="1" id="KW-0805">Transcription regulation</keyword>